<dbReference type="AlphaFoldDB" id="A0AAD7R0N1"/>
<dbReference type="Proteomes" id="UP001221898">
    <property type="component" value="Unassembled WGS sequence"/>
</dbReference>
<comment type="caution">
    <text evidence="2">The sequence shown here is derived from an EMBL/GenBank/DDBJ whole genome shotgun (WGS) entry which is preliminary data.</text>
</comment>
<keyword evidence="3" id="KW-1185">Reference proteome</keyword>
<proteinExistence type="predicted"/>
<protein>
    <submittedName>
        <fullName evidence="2">Uncharacterized protein</fullName>
    </submittedName>
</protein>
<organism evidence="2 3">
    <name type="scientific">Aldrovandia affinis</name>
    <dbReference type="NCBI Taxonomy" id="143900"/>
    <lineage>
        <taxon>Eukaryota</taxon>
        <taxon>Metazoa</taxon>
        <taxon>Chordata</taxon>
        <taxon>Craniata</taxon>
        <taxon>Vertebrata</taxon>
        <taxon>Euteleostomi</taxon>
        <taxon>Actinopterygii</taxon>
        <taxon>Neopterygii</taxon>
        <taxon>Teleostei</taxon>
        <taxon>Notacanthiformes</taxon>
        <taxon>Halosauridae</taxon>
        <taxon>Aldrovandia</taxon>
    </lineage>
</organism>
<reference evidence="2" key="1">
    <citation type="journal article" date="2023" name="Science">
        <title>Genome structures resolve the early diversification of teleost fishes.</title>
        <authorList>
            <person name="Parey E."/>
            <person name="Louis A."/>
            <person name="Montfort J."/>
            <person name="Bouchez O."/>
            <person name="Roques C."/>
            <person name="Iampietro C."/>
            <person name="Lluch J."/>
            <person name="Castinel A."/>
            <person name="Donnadieu C."/>
            <person name="Desvignes T."/>
            <person name="Floi Bucao C."/>
            <person name="Jouanno E."/>
            <person name="Wen M."/>
            <person name="Mejri S."/>
            <person name="Dirks R."/>
            <person name="Jansen H."/>
            <person name="Henkel C."/>
            <person name="Chen W.J."/>
            <person name="Zahm M."/>
            <person name="Cabau C."/>
            <person name="Klopp C."/>
            <person name="Thompson A.W."/>
            <person name="Robinson-Rechavi M."/>
            <person name="Braasch I."/>
            <person name="Lecointre G."/>
            <person name="Bobe J."/>
            <person name="Postlethwait J.H."/>
            <person name="Berthelot C."/>
            <person name="Roest Crollius H."/>
            <person name="Guiguen Y."/>
        </authorList>
    </citation>
    <scope>NUCLEOTIDE SEQUENCE</scope>
    <source>
        <strain evidence="2">NC1722</strain>
    </source>
</reference>
<gene>
    <name evidence="2" type="ORF">AAFF_G00160900</name>
</gene>
<evidence type="ECO:0000313" key="3">
    <source>
        <dbReference type="Proteomes" id="UP001221898"/>
    </source>
</evidence>
<evidence type="ECO:0000313" key="2">
    <source>
        <dbReference type="EMBL" id="KAJ8351028.1"/>
    </source>
</evidence>
<name>A0AAD7R0N1_9TELE</name>
<accession>A0AAD7R0N1</accession>
<evidence type="ECO:0000256" key="1">
    <source>
        <dbReference type="SAM" id="MobiDB-lite"/>
    </source>
</evidence>
<sequence length="470" mass="53243">MTLGRLTRQPANSHLAELRVMERTHQHLQKQLWEMQLLEKQVPANRGDLCDAYYERTDGYGTTGKRLKTKHDRSWQQADSVQEQIEYDYKPGSAVAHYAKGAFSKTLKQEAIDEVIDKPQPTRDYYTQEATRAVAGEHRKKTHKTGDNRELMQLTDARVYRTVDIDSVRNGQQQPDPGSRKPFPGRQMAGKLAATQGRLLATVQDPTTLGVMTVDDAWHAENRVKPSIVTQWLAFKEWLGNAWWGIIDASQIKHLLTSRQGDVIISAPNGDTNGQLFTIHHARGSFTAEGHGCLNVMISTEALFSSKDSLPQLATDLVKWLTNVTPPHCDCRNQLITMVSADGAAVRSTLDTLVNNWNAIGDAWLQGWWGFYEGEDHTTLINRDIHEAISRNKVGDCVALCTSKRMQGYIFDVVLIDKVRYNLTYYPMLWREGFGFIMEDEFSRKRNVDLLALVTTFLEGLGDKRVMVGY</sequence>
<feature type="region of interest" description="Disordered" evidence="1">
    <location>
        <begin position="165"/>
        <end position="186"/>
    </location>
</feature>
<dbReference type="EMBL" id="JAINUG010002174">
    <property type="protein sequence ID" value="KAJ8351028.1"/>
    <property type="molecule type" value="Genomic_DNA"/>
</dbReference>